<reference evidence="5 6" key="1">
    <citation type="submission" date="2011-10" db="EMBL/GenBank/DDBJ databases">
        <title>The Genome Sequence of Prevotella histicola F0411.</title>
        <authorList>
            <consortium name="The Broad Institute Genome Sequencing Platform"/>
            <person name="Earl A."/>
            <person name="Ward D."/>
            <person name="Feldgarden M."/>
            <person name="Gevers D."/>
            <person name="Izard J."/>
            <person name="Ganesan A."/>
            <person name="Blanton J.M."/>
            <person name="Baranova O.V."/>
            <person name="Tanner A.C."/>
            <person name="Mathney J.M.J."/>
            <person name="Dewhirst F.E."/>
            <person name="Young S.K."/>
            <person name="Zeng Q."/>
            <person name="Gargeya S."/>
            <person name="Fitzgerald M."/>
            <person name="Haas B."/>
            <person name="Abouelleil A."/>
            <person name="Alvarado L."/>
            <person name="Arachchi H.M."/>
            <person name="Berlin A."/>
            <person name="Brown A."/>
            <person name="Chapman S.B."/>
            <person name="Chen Z."/>
            <person name="Dunbar C."/>
            <person name="Freedman E."/>
            <person name="Gearin G."/>
            <person name="Gellesch M."/>
            <person name="Goldberg J."/>
            <person name="Griggs A."/>
            <person name="Gujja S."/>
            <person name="Heiman D."/>
            <person name="Howarth C."/>
            <person name="Larson L."/>
            <person name="Lui A."/>
            <person name="MacDonald P.J.P."/>
            <person name="Montmayeur A."/>
            <person name="Murphy C."/>
            <person name="Neiman D."/>
            <person name="Pearson M."/>
            <person name="Priest M."/>
            <person name="Roberts A."/>
            <person name="Saif S."/>
            <person name="Shea T."/>
            <person name="Shenoy N."/>
            <person name="Sisk P."/>
            <person name="Stolte C."/>
            <person name="Sykes S."/>
            <person name="Wortman J."/>
            <person name="Nusbaum C."/>
            <person name="Birren B."/>
        </authorList>
    </citation>
    <scope>NUCLEOTIDE SEQUENCE [LARGE SCALE GENOMIC DNA]</scope>
    <source>
        <strain evidence="5 6">F0411</strain>
    </source>
</reference>
<evidence type="ECO:0000256" key="3">
    <source>
        <dbReference type="ARBA" id="ARBA00023163"/>
    </source>
</evidence>
<dbReference type="PROSITE" id="PS01108">
    <property type="entry name" value="RIBOSOMAL_L24"/>
    <property type="match status" value="1"/>
</dbReference>
<gene>
    <name evidence="5" type="ORF">HMPREF9138_01400</name>
</gene>
<dbReference type="AlphaFoldDB" id="G6AGH9"/>
<dbReference type="SUPFAM" id="SSF82679">
    <property type="entry name" value="N-utilization substance G protein NusG, N-terminal domain"/>
    <property type="match status" value="1"/>
</dbReference>
<dbReference type="GO" id="GO:0006412">
    <property type="term" value="P:translation"/>
    <property type="evidence" value="ECO:0007669"/>
    <property type="project" value="InterPro"/>
</dbReference>
<dbReference type="PATRIC" id="fig|857291.3.peg.1402"/>
<dbReference type="InterPro" id="IPR005825">
    <property type="entry name" value="Ribosomal_uL24_CS"/>
</dbReference>
<keyword evidence="2" id="KW-0805">Transcription regulation</keyword>
<dbReference type="PANTHER" id="PTHR30265:SF4">
    <property type="entry name" value="KOW MOTIF FAMILY PROTEIN, EXPRESSED"/>
    <property type="match status" value="1"/>
</dbReference>
<dbReference type="SUPFAM" id="SSF50104">
    <property type="entry name" value="Translation proteins SH3-like domain"/>
    <property type="match status" value="1"/>
</dbReference>
<dbReference type="InterPro" id="IPR006645">
    <property type="entry name" value="NGN-like_dom"/>
</dbReference>
<dbReference type="Proteomes" id="UP000004597">
    <property type="component" value="Unassembled WGS sequence"/>
</dbReference>
<evidence type="ECO:0000259" key="4">
    <source>
        <dbReference type="Pfam" id="PF02357"/>
    </source>
</evidence>
<dbReference type="InterPro" id="IPR043425">
    <property type="entry name" value="NusG-like"/>
</dbReference>
<dbReference type="InterPro" id="IPR036735">
    <property type="entry name" value="NGN_dom_sf"/>
</dbReference>
<dbReference type="GO" id="GO:0003735">
    <property type="term" value="F:structural constituent of ribosome"/>
    <property type="evidence" value="ECO:0007669"/>
    <property type="project" value="InterPro"/>
</dbReference>
<name>G6AGH9_9BACT</name>
<organism evidence="5 6">
    <name type="scientific">Prevotella histicola F0411</name>
    <dbReference type="NCBI Taxonomy" id="857291"/>
    <lineage>
        <taxon>Bacteria</taxon>
        <taxon>Pseudomonadati</taxon>
        <taxon>Bacteroidota</taxon>
        <taxon>Bacteroidia</taxon>
        <taxon>Bacteroidales</taxon>
        <taxon>Prevotellaceae</taxon>
        <taxon>Prevotella</taxon>
    </lineage>
</organism>
<dbReference type="GO" id="GO:0005840">
    <property type="term" value="C:ribosome"/>
    <property type="evidence" value="ECO:0007669"/>
    <property type="project" value="InterPro"/>
</dbReference>
<feature type="domain" description="NusG-like N-terminal" evidence="4">
    <location>
        <begin position="62"/>
        <end position="152"/>
    </location>
</feature>
<evidence type="ECO:0000256" key="2">
    <source>
        <dbReference type="ARBA" id="ARBA00023015"/>
    </source>
</evidence>
<proteinExistence type="predicted"/>
<keyword evidence="1" id="KW-0889">Transcription antitermination</keyword>
<comment type="caution">
    <text evidence="5">The sequence shown here is derived from an EMBL/GenBank/DDBJ whole genome shotgun (WGS) entry which is preliminary data.</text>
</comment>
<accession>G6AGH9</accession>
<dbReference type="Pfam" id="PF02357">
    <property type="entry name" value="NusG"/>
    <property type="match status" value="1"/>
</dbReference>
<dbReference type="HOGENOM" id="CLU_067287_5_2_10"/>
<dbReference type="InterPro" id="IPR008991">
    <property type="entry name" value="Translation_prot_SH3-like_sf"/>
</dbReference>
<dbReference type="STRING" id="857291.HMPREF9138_01400"/>
<evidence type="ECO:0000313" key="5">
    <source>
        <dbReference type="EMBL" id="EHG16238.1"/>
    </source>
</evidence>
<sequence>MYLSMAEICILATYILYETGAHRVFSICIGRQMKQKMGVNKEFSRLAGCTSCAVGIASDYQNWYIAIVRNNTEKTSYHKLRALGYEVFLPIQEEVSIWKDGRKKKRDRILLPGLLFIHLTEKQRKEVVVLPYINKFMVNHAGAVNSNNRHPIAIVPTEQVEGLKFMLGDKSSTVNIEPLNLKTGDKVRIIRGNLRGLEGNVYQNSSGNSYIVIRLENLCCASVRVSLEEVAFV</sequence>
<dbReference type="GO" id="GO:0006354">
    <property type="term" value="P:DNA-templated transcription elongation"/>
    <property type="evidence" value="ECO:0007669"/>
    <property type="project" value="InterPro"/>
</dbReference>
<evidence type="ECO:0000313" key="6">
    <source>
        <dbReference type="Proteomes" id="UP000004597"/>
    </source>
</evidence>
<dbReference type="PANTHER" id="PTHR30265">
    <property type="entry name" value="RHO-INTERACTING TRANSCRIPTION TERMINATION FACTOR NUSG"/>
    <property type="match status" value="1"/>
</dbReference>
<dbReference type="EMBL" id="AFXP01000010">
    <property type="protein sequence ID" value="EHG16238.1"/>
    <property type="molecule type" value="Genomic_DNA"/>
</dbReference>
<dbReference type="Gene3D" id="3.30.70.940">
    <property type="entry name" value="NusG, N-terminal domain"/>
    <property type="match status" value="1"/>
</dbReference>
<dbReference type="CDD" id="cd09895">
    <property type="entry name" value="NGN_SP_UpxY"/>
    <property type="match status" value="1"/>
</dbReference>
<dbReference type="GO" id="GO:0031564">
    <property type="term" value="P:transcription antitermination"/>
    <property type="evidence" value="ECO:0007669"/>
    <property type="project" value="UniProtKB-KW"/>
</dbReference>
<evidence type="ECO:0000256" key="1">
    <source>
        <dbReference type="ARBA" id="ARBA00022814"/>
    </source>
</evidence>
<keyword evidence="3" id="KW-0804">Transcription</keyword>
<protein>
    <recommendedName>
        <fullName evidence="4">NusG-like N-terminal domain-containing protein</fullName>
    </recommendedName>
</protein>
<dbReference type="NCBIfam" id="NF033644">
    <property type="entry name" value="antiterm_UpxY"/>
    <property type="match status" value="1"/>
</dbReference>
<keyword evidence="6" id="KW-1185">Reference proteome</keyword>